<comment type="caution">
    <text evidence="1">The sequence shown here is derived from an EMBL/GenBank/DDBJ whole genome shotgun (WGS) entry which is preliminary data.</text>
</comment>
<dbReference type="Proteomes" id="UP000481360">
    <property type="component" value="Unassembled WGS sequence"/>
</dbReference>
<dbReference type="EMBL" id="JAAMPJ010000004">
    <property type="protein sequence ID" value="NGY60625.1"/>
    <property type="molecule type" value="Genomic_DNA"/>
</dbReference>
<organism evidence="1 2">
    <name type="scientific">Lentzea alba</name>
    <dbReference type="NCBI Taxonomy" id="2714351"/>
    <lineage>
        <taxon>Bacteria</taxon>
        <taxon>Bacillati</taxon>
        <taxon>Actinomycetota</taxon>
        <taxon>Actinomycetes</taxon>
        <taxon>Pseudonocardiales</taxon>
        <taxon>Pseudonocardiaceae</taxon>
        <taxon>Lentzea</taxon>
    </lineage>
</organism>
<reference evidence="1 2" key="1">
    <citation type="submission" date="2020-03" db="EMBL/GenBank/DDBJ databases">
        <title>Isolation and identification of active actinomycetes.</title>
        <authorList>
            <person name="Sun X."/>
        </authorList>
    </citation>
    <scope>NUCLEOTIDE SEQUENCE [LARGE SCALE GENOMIC DNA]</scope>
    <source>
        <strain evidence="1 2">NEAU-D13</strain>
    </source>
</reference>
<gene>
    <name evidence="1" type="ORF">G7043_16980</name>
</gene>
<dbReference type="AlphaFoldDB" id="A0A7C9RQ54"/>
<protein>
    <submittedName>
        <fullName evidence="1">Uncharacterized protein</fullName>
    </submittedName>
</protein>
<evidence type="ECO:0000313" key="1">
    <source>
        <dbReference type="EMBL" id="NGY60625.1"/>
    </source>
</evidence>
<dbReference type="RefSeq" id="WP_166046635.1">
    <property type="nucleotide sequence ID" value="NZ_JAAMPJ010000004.1"/>
</dbReference>
<evidence type="ECO:0000313" key="2">
    <source>
        <dbReference type="Proteomes" id="UP000481360"/>
    </source>
</evidence>
<keyword evidence="2" id="KW-1185">Reference proteome</keyword>
<accession>A0A7C9RQ54</accession>
<name>A0A7C9RQ54_9PSEU</name>
<proteinExistence type="predicted"/>
<sequence>MKTQHHVHPIVEWNSNTCSCHDERMTSLRLFFRALQQLLLQIVAIVGALQQQGAPKSLGHKDLAAAFKHFLRCDPKTTRRKLAQTHLDVVRGPPGASRNSPQWT</sequence>